<evidence type="ECO:0000256" key="3">
    <source>
        <dbReference type="PROSITE-ProRule" id="PRU00090"/>
    </source>
</evidence>
<dbReference type="GO" id="GO:0060070">
    <property type="term" value="P:canonical Wnt signaling pathway"/>
    <property type="evidence" value="ECO:0007669"/>
    <property type="project" value="TreeGrafter"/>
</dbReference>
<dbReference type="PANTHER" id="PTHR11309:SF47">
    <property type="entry name" value="FRIZZLED"/>
    <property type="match status" value="1"/>
</dbReference>
<evidence type="ECO:0000313" key="6">
    <source>
        <dbReference type="EMBL" id="KAK0172641.1"/>
    </source>
</evidence>
<dbReference type="GO" id="GO:0005886">
    <property type="term" value="C:plasma membrane"/>
    <property type="evidence" value="ECO:0007669"/>
    <property type="project" value="TreeGrafter"/>
</dbReference>
<dbReference type="GO" id="GO:0042813">
    <property type="term" value="F:Wnt receptor activity"/>
    <property type="evidence" value="ECO:0007669"/>
    <property type="project" value="TreeGrafter"/>
</dbReference>
<evidence type="ECO:0000256" key="4">
    <source>
        <dbReference type="SAM" id="SignalP"/>
    </source>
</evidence>
<reference evidence="6" key="1">
    <citation type="journal article" date="2023" name="bioRxiv">
        <title>Scaffold-level genome assemblies of two parasitoid biocontrol wasps reveal the parthenogenesis mechanism and an associated novel virus.</title>
        <authorList>
            <person name="Inwood S."/>
            <person name="Skelly J."/>
            <person name="Guhlin J."/>
            <person name="Harrop T."/>
            <person name="Goldson S."/>
            <person name="Dearden P."/>
        </authorList>
    </citation>
    <scope>NUCLEOTIDE SEQUENCE</scope>
    <source>
        <strain evidence="6">Irish</strain>
        <tissue evidence="6">Whole body</tissue>
    </source>
</reference>
<comment type="caution">
    <text evidence="3">Lacks conserved residue(s) required for the propagation of feature annotation.</text>
</comment>
<keyword evidence="2" id="KW-1015">Disulfide bond</keyword>
<dbReference type="InterPro" id="IPR036790">
    <property type="entry name" value="Frizzled_dom_sf"/>
</dbReference>
<accession>A0AA39FNE7</accession>
<sequence>MAINSSTFGFFGITTLFFISIVTIINATEPEVLDIVGYSDKCEPLVLQMCASLMPYNTTMMPNYFGTETQSDASLSSIHQFAPLPRLDERCRPHLAYYLCLLHAPVCTKSGKLLLPCRSLCHDAQDECQDYLAEQVGSGRWPKEYRCEELPDHEAFPDVHCIGNPKTKLSWSLPPPKVKAQKKNGLKHN</sequence>
<feature type="signal peptide" evidence="4">
    <location>
        <begin position="1"/>
        <end position="27"/>
    </location>
</feature>
<dbReference type="PANTHER" id="PTHR11309">
    <property type="entry name" value="FRIZZLED"/>
    <property type="match status" value="1"/>
</dbReference>
<name>A0AA39FNE7_9HYME</name>
<dbReference type="Proteomes" id="UP001168990">
    <property type="component" value="Unassembled WGS sequence"/>
</dbReference>
<dbReference type="GO" id="GO:0017147">
    <property type="term" value="F:Wnt-protein binding"/>
    <property type="evidence" value="ECO:0007669"/>
    <property type="project" value="TreeGrafter"/>
</dbReference>
<reference evidence="6" key="2">
    <citation type="submission" date="2023-03" db="EMBL/GenBank/DDBJ databases">
        <authorList>
            <person name="Inwood S.N."/>
            <person name="Skelly J.G."/>
            <person name="Guhlin J."/>
            <person name="Harrop T.W.R."/>
            <person name="Goldson S.G."/>
            <person name="Dearden P.K."/>
        </authorList>
    </citation>
    <scope>NUCLEOTIDE SEQUENCE</scope>
    <source>
        <strain evidence="6">Irish</strain>
        <tissue evidence="6">Whole body</tissue>
    </source>
</reference>
<protein>
    <recommendedName>
        <fullName evidence="5">FZ domain-containing protein</fullName>
    </recommendedName>
</protein>
<evidence type="ECO:0000259" key="5">
    <source>
        <dbReference type="PROSITE" id="PS50038"/>
    </source>
</evidence>
<keyword evidence="1" id="KW-0217">Developmental protein</keyword>
<feature type="chain" id="PRO_5041316438" description="FZ domain-containing protein" evidence="4">
    <location>
        <begin position="28"/>
        <end position="189"/>
    </location>
</feature>
<dbReference type="InterPro" id="IPR015526">
    <property type="entry name" value="Frizzled/SFRP"/>
</dbReference>
<dbReference type="GO" id="GO:0035567">
    <property type="term" value="P:non-canonical Wnt signaling pathway"/>
    <property type="evidence" value="ECO:0007669"/>
    <property type="project" value="TreeGrafter"/>
</dbReference>
<dbReference type="InterPro" id="IPR020067">
    <property type="entry name" value="Frizzled_dom"/>
</dbReference>
<feature type="domain" description="FZ" evidence="5">
    <location>
        <begin position="37"/>
        <end position="164"/>
    </location>
</feature>
<keyword evidence="7" id="KW-1185">Reference proteome</keyword>
<evidence type="ECO:0000256" key="1">
    <source>
        <dbReference type="ARBA" id="ARBA00022473"/>
    </source>
</evidence>
<organism evidence="6 7">
    <name type="scientific">Microctonus aethiopoides</name>
    <dbReference type="NCBI Taxonomy" id="144406"/>
    <lineage>
        <taxon>Eukaryota</taxon>
        <taxon>Metazoa</taxon>
        <taxon>Ecdysozoa</taxon>
        <taxon>Arthropoda</taxon>
        <taxon>Hexapoda</taxon>
        <taxon>Insecta</taxon>
        <taxon>Pterygota</taxon>
        <taxon>Neoptera</taxon>
        <taxon>Endopterygota</taxon>
        <taxon>Hymenoptera</taxon>
        <taxon>Apocrita</taxon>
        <taxon>Ichneumonoidea</taxon>
        <taxon>Braconidae</taxon>
        <taxon>Euphorinae</taxon>
        <taxon>Microctonus</taxon>
    </lineage>
</organism>
<proteinExistence type="predicted"/>
<keyword evidence="4" id="KW-0732">Signal</keyword>
<gene>
    <name evidence="6" type="ORF">PV328_005937</name>
</gene>
<dbReference type="SMART" id="SM00063">
    <property type="entry name" value="FRI"/>
    <property type="match status" value="1"/>
</dbReference>
<dbReference type="PROSITE" id="PS50038">
    <property type="entry name" value="FZ"/>
    <property type="match status" value="1"/>
</dbReference>
<dbReference type="EMBL" id="JAQQBS010000002">
    <property type="protein sequence ID" value="KAK0172641.1"/>
    <property type="molecule type" value="Genomic_DNA"/>
</dbReference>
<evidence type="ECO:0000256" key="2">
    <source>
        <dbReference type="ARBA" id="ARBA00023157"/>
    </source>
</evidence>
<evidence type="ECO:0000313" key="7">
    <source>
        <dbReference type="Proteomes" id="UP001168990"/>
    </source>
</evidence>
<dbReference type="SUPFAM" id="SSF63501">
    <property type="entry name" value="Frizzled cysteine-rich domain"/>
    <property type="match status" value="1"/>
</dbReference>
<dbReference type="AlphaFoldDB" id="A0AA39FNE7"/>
<comment type="caution">
    <text evidence="6">The sequence shown here is derived from an EMBL/GenBank/DDBJ whole genome shotgun (WGS) entry which is preliminary data.</text>
</comment>
<dbReference type="Pfam" id="PF01392">
    <property type="entry name" value="Fz"/>
    <property type="match status" value="1"/>
</dbReference>
<dbReference type="Gene3D" id="1.10.2000.10">
    <property type="entry name" value="Frizzled cysteine-rich domain"/>
    <property type="match status" value="1"/>
</dbReference>